<evidence type="ECO:0008006" key="3">
    <source>
        <dbReference type="Google" id="ProtNLM"/>
    </source>
</evidence>
<dbReference type="Proteomes" id="UP000782554">
    <property type="component" value="Unassembled WGS sequence"/>
</dbReference>
<dbReference type="RefSeq" id="WP_221601077.1">
    <property type="nucleotide sequence ID" value="NZ_JAIGNU010000001.1"/>
</dbReference>
<proteinExistence type="predicted"/>
<name>A0ABS7JSM5_9SPHN</name>
<protein>
    <recommendedName>
        <fullName evidence="3">DUF4071 domain-containing protein</fullName>
    </recommendedName>
</protein>
<comment type="caution">
    <text evidence="1">The sequence shown here is derived from an EMBL/GenBank/DDBJ whole genome shotgun (WGS) entry which is preliminary data.</text>
</comment>
<sequence length="501" mass="53554">MAASTLLSPYTQLLRLARSGSPERAWSLMAQHGLLDSDSDDKALSLQARLVKDRAKRATTGAERARLFDQSAQLYAKAAGLSGASYPLINAASLSLFAGKPAQAQRFARQVLDLIESDPEEGETPYWRAATRSEALLLLDREEEARAALREAIARQPQAWEDHAATLAQFELILAEKGLGANWLDAHRPPPSVHFSGIARLAPDTRAVSEAIEHYIASERPGFAYGALAAGSDLLFAEAFIAWRDADCPAAELHVVLPLPIDQFRRLSVAAFGDHWLERFDAALAQATSATVYGLDDPELPLAVEYADLVAMGRAVRNARVLESRAGAITVVGKGESLRPQLASWRGRGRPLTIIEGVRAGETVLRSAPTHQRLQILVWARDADGPAGTPPARRDVQRHGYLGGHWSLHDDLAEAGKLAKDLADGGDGAQVAIVLAPCNPNDPSAPVLQRAAGLAAVATPGTVVADEATAMALIRAGWGGTIEELGELLLPSGREPIWSIG</sequence>
<evidence type="ECO:0000313" key="2">
    <source>
        <dbReference type="Proteomes" id="UP000782554"/>
    </source>
</evidence>
<evidence type="ECO:0000313" key="1">
    <source>
        <dbReference type="EMBL" id="MBX7500642.1"/>
    </source>
</evidence>
<keyword evidence="2" id="KW-1185">Reference proteome</keyword>
<organism evidence="1 2">
    <name type="scientific">Qipengyuania mesophila</name>
    <dbReference type="NCBI Taxonomy" id="2867246"/>
    <lineage>
        <taxon>Bacteria</taxon>
        <taxon>Pseudomonadati</taxon>
        <taxon>Pseudomonadota</taxon>
        <taxon>Alphaproteobacteria</taxon>
        <taxon>Sphingomonadales</taxon>
        <taxon>Erythrobacteraceae</taxon>
        <taxon>Qipengyuania</taxon>
    </lineage>
</organism>
<gene>
    <name evidence="1" type="ORF">K3181_04225</name>
</gene>
<dbReference type="InterPro" id="IPR046880">
    <property type="entry name" value="TPR-S"/>
</dbReference>
<dbReference type="EMBL" id="JAIGNU010000001">
    <property type="protein sequence ID" value="MBX7500642.1"/>
    <property type="molecule type" value="Genomic_DNA"/>
</dbReference>
<accession>A0ABS7JSM5</accession>
<reference evidence="1 2" key="1">
    <citation type="submission" date="2021-08" db="EMBL/GenBank/DDBJ databases">
        <title>Comparative Genomics Analysis of the Genus Qipengyuania Reveals Extensive Genetic Diversity and Metabolic Versatility, Including the Description of Fifteen Novel Species.</title>
        <authorList>
            <person name="Liu Y."/>
        </authorList>
    </citation>
    <scope>NUCLEOTIDE SEQUENCE [LARGE SCALE GENOMIC DNA]</scope>
    <source>
        <strain evidence="1 2">YG27</strain>
    </source>
</reference>
<dbReference type="Pfam" id="PF20308">
    <property type="entry name" value="TPR-S"/>
    <property type="match status" value="1"/>
</dbReference>